<evidence type="ECO:0000313" key="3">
    <source>
        <dbReference type="EMBL" id="TDK33985.1"/>
    </source>
</evidence>
<dbReference type="Proteomes" id="UP000295543">
    <property type="component" value="Unassembled WGS sequence"/>
</dbReference>
<evidence type="ECO:0000256" key="1">
    <source>
        <dbReference type="SAM" id="MobiDB-lite"/>
    </source>
</evidence>
<sequence length="220" mass="23681">MPDRSVSARDRWLALALLLGVLLLGYLLLIHPWWTQPMRELGSRIDTLQERELRIRRELEQAPQVRAELERARAAMADTPGFMPQAGVELATAALVQRLESAVLDASPGNRSCAISNRSPIAGQRNDKYPRATVQVRLRCGNPELAAVLHSLETGTPRLFVDNLNILSQRHQLAAGASSGGIDVSFDLSGYVLPPPGAAPAGNARNAARAQPAAGDADAD</sequence>
<keyword evidence="2" id="KW-1133">Transmembrane helix</keyword>
<feature type="compositionally biased region" description="Low complexity" evidence="1">
    <location>
        <begin position="199"/>
        <end position="220"/>
    </location>
</feature>
<dbReference type="RefSeq" id="WP_133393376.1">
    <property type="nucleotide sequence ID" value="NZ_SMTG01000002.1"/>
</dbReference>
<organism evidence="3 4">
    <name type="scientific">Luteimonas terrae</name>
    <dbReference type="NCBI Taxonomy" id="1530191"/>
    <lineage>
        <taxon>Bacteria</taxon>
        <taxon>Pseudomonadati</taxon>
        <taxon>Pseudomonadota</taxon>
        <taxon>Gammaproteobacteria</taxon>
        <taxon>Lysobacterales</taxon>
        <taxon>Lysobacteraceae</taxon>
        <taxon>Luteimonas</taxon>
    </lineage>
</organism>
<comment type="caution">
    <text evidence="3">The sequence shown here is derived from an EMBL/GenBank/DDBJ whole genome shotgun (WGS) entry which is preliminary data.</text>
</comment>
<keyword evidence="4" id="KW-1185">Reference proteome</keyword>
<dbReference type="Pfam" id="PF10741">
    <property type="entry name" value="T2SSM_b"/>
    <property type="match status" value="1"/>
</dbReference>
<feature type="transmembrane region" description="Helical" evidence="2">
    <location>
        <begin position="12"/>
        <end position="34"/>
    </location>
</feature>
<evidence type="ECO:0000256" key="2">
    <source>
        <dbReference type="SAM" id="Phobius"/>
    </source>
</evidence>
<dbReference type="InterPro" id="IPR034756">
    <property type="entry name" value="T2SSM_b"/>
</dbReference>
<accession>A0A4R5UF71</accession>
<dbReference type="EMBL" id="SMTG01000002">
    <property type="protein sequence ID" value="TDK33985.1"/>
    <property type="molecule type" value="Genomic_DNA"/>
</dbReference>
<name>A0A4R5UF71_9GAMM</name>
<dbReference type="AlphaFoldDB" id="A0A4R5UF71"/>
<dbReference type="NCBIfam" id="NF040576">
    <property type="entry name" value="T2SS_GspM_XpsM"/>
    <property type="match status" value="1"/>
</dbReference>
<keyword evidence="2" id="KW-0812">Transmembrane</keyword>
<dbReference type="OrthoDB" id="5767259at2"/>
<reference evidence="3 4" key="1">
    <citation type="submission" date="2019-03" db="EMBL/GenBank/DDBJ databases">
        <title>Luteimonas zhaokaii sp.nov., isolated from the rectal contents of Plateau pika in Yushu, Qinghai Province, China.</title>
        <authorList>
            <person name="Zhang G."/>
        </authorList>
    </citation>
    <scope>NUCLEOTIDE SEQUENCE [LARGE SCALE GENOMIC DNA]</scope>
    <source>
        <strain evidence="3 4">THG-MD21</strain>
    </source>
</reference>
<gene>
    <name evidence="3" type="ORF">E2F49_08405</name>
</gene>
<proteinExistence type="predicted"/>
<protein>
    <submittedName>
        <fullName evidence="3">General secretion pathway protein GspM</fullName>
    </submittedName>
</protein>
<feature type="region of interest" description="Disordered" evidence="1">
    <location>
        <begin position="195"/>
        <end position="220"/>
    </location>
</feature>
<keyword evidence="2" id="KW-0472">Membrane</keyword>
<evidence type="ECO:0000313" key="4">
    <source>
        <dbReference type="Proteomes" id="UP000295543"/>
    </source>
</evidence>